<keyword evidence="4" id="KW-1185">Reference proteome</keyword>
<dbReference type="Pfam" id="PF04832">
    <property type="entry name" value="SOUL"/>
    <property type="match status" value="1"/>
</dbReference>
<keyword evidence="2" id="KW-0732">Signal</keyword>
<accession>A0A8J5MSC1</accession>
<evidence type="ECO:0000256" key="1">
    <source>
        <dbReference type="ARBA" id="ARBA00009817"/>
    </source>
</evidence>
<comment type="caution">
    <text evidence="3">The sequence shown here is derived from an EMBL/GenBank/DDBJ whole genome shotgun (WGS) entry which is preliminary data.</text>
</comment>
<reference evidence="3" key="1">
    <citation type="journal article" date="2021" name="Sci. Adv.">
        <title>The American lobster genome reveals insights on longevity, neural, and immune adaptations.</title>
        <authorList>
            <person name="Polinski J.M."/>
            <person name="Zimin A.V."/>
            <person name="Clark K.F."/>
            <person name="Kohn A.B."/>
            <person name="Sadowski N."/>
            <person name="Timp W."/>
            <person name="Ptitsyn A."/>
            <person name="Khanna P."/>
            <person name="Romanova D.Y."/>
            <person name="Williams P."/>
            <person name="Greenwood S.J."/>
            <person name="Moroz L.L."/>
            <person name="Walt D.R."/>
            <person name="Bodnar A.G."/>
        </authorList>
    </citation>
    <scope>NUCLEOTIDE SEQUENCE</scope>
    <source>
        <strain evidence="3">GMGI-L3</strain>
    </source>
</reference>
<dbReference type="PANTHER" id="PTHR11220:SF73">
    <property type="entry name" value="HEME-BINDING PROTEIN 2"/>
    <property type="match status" value="1"/>
</dbReference>
<dbReference type="Proteomes" id="UP000747542">
    <property type="component" value="Unassembled WGS sequence"/>
</dbReference>
<organism evidence="3 4">
    <name type="scientific">Homarus americanus</name>
    <name type="common">American lobster</name>
    <dbReference type="NCBI Taxonomy" id="6706"/>
    <lineage>
        <taxon>Eukaryota</taxon>
        <taxon>Metazoa</taxon>
        <taxon>Ecdysozoa</taxon>
        <taxon>Arthropoda</taxon>
        <taxon>Crustacea</taxon>
        <taxon>Multicrustacea</taxon>
        <taxon>Malacostraca</taxon>
        <taxon>Eumalacostraca</taxon>
        <taxon>Eucarida</taxon>
        <taxon>Decapoda</taxon>
        <taxon>Pleocyemata</taxon>
        <taxon>Astacidea</taxon>
        <taxon>Nephropoidea</taxon>
        <taxon>Nephropidae</taxon>
        <taxon>Homarus</taxon>
    </lineage>
</organism>
<dbReference type="AlphaFoldDB" id="A0A8J5MSC1"/>
<evidence type="ECO:0000256" key="2">
    <source>
        <dbReference type="SAM" id="SignalP"/>
    </source>
</evidence>
<feature type="chain" id="PRO_5035186061" evidence="2">
    <location>
        <begin position="20"/>
        <end position="188"/>
    </location>
</feature>
<comment type="similarity">
    <text evidence="1">Belongs to the HEBP family.</text>
</comment>
<evidence type="ECO:0000313" key="4">
    <source>
        <dbReference type="Proteomes" id="UP000747542"/>
    </source>
</evidence>
<dbReference type="Gene3D" id="3.20.80.10">
    <property type="entry name" value="Regulatory factor, effector binding domain"/>
    <property type="match status" value="1"/>
</dbReference>
<gene>
    <name evidence="3" type="primary">Hebp2-L2</name>
    <name evidence="3" type="ORF">Hamer_G014096</name>
</gene>
<dbReference type="InterPro" id="IPR011256">
    <property type="entry name" value="Reg_factor_effector_dom_sf"/>
</dbReference>
<dbReference type="EMBL" id="JAHLQT010028947">
    <property type="protein sequence ID" value="KAG7161541.1"/>
    <property type="molecule type" value="Genomic_DNA"/>
</dbReference>
<feature type="signal peptide" evidence="2">
    <location>
        <begin position="1"/>
        <end position="19"/>
    </location>
</feature>
<evidence type="ECO:0000313" key="3">
    <source>
        <dbReference type="EMBL" id="KAG7161541.1"/>
    </source>
</evidence>
<proteinExistence type="inferred from homology"/>
<name>A0A8J5MSC1_HOMAM</name>
<dbReference type="InterPro" id="IPR006917">
    <property type="entry name" value="SOUL_heme-bd"/>
</dbReference>
<dbReference type="SUPFAM" id="SSF55136">
    <property type="entry name" value="Probable bacterial effector-binding domain"/>
    <property type="match status" value="1"/>
</dbReference>
<dbReference type="PANTHER" id="PTHR11220">
    <property type="entry name" value="HEME-BINDING PROTEIN-RELATED"/>
    <property type="match status" value="1"/>
</dbReference>
<sequence length="188" mass="21400">MCRSTFVLVLAGSIYLAAAKSDFLTGLQDKFHETAPYTVIKDAEVSPLLIPAAIICGSCLSPWCSDSKDLEMNMTSPVSFFHETYEETMMRCQLCFYLPADYQEDPPEPTQDDVYIENRPMHTLAARMFDGYMLGMAEFEQHKLALQADLKLAGDEEGIDFSQFYGAVYDPPMKMKNRRNEVWFVVNK</sequence>
<protein>
    <submittedName>
        <fullName evidence="3">Heme-binding protein 2-like 2</fullName>
    </submittedName>
</protein>